<comment type="similarity">
    <text evidence="2">Belongs to the FliR/MopE/SpaR family.</text>
</comment>
<evidence type="ECO:0000256" key="4">
    <source>
        <dbReference type="ARBA" id="ARBA00022692"/>
    </source>
</evidence>
<dbReference type="PANTHER" id="PTHR30065">
    <property type="entry name" value="FLAGELLAR BIOSYNTHETIC PROTEIN FLIR"/>
    <property type="match status" value="1"/>
</dbReference>
<dbReference type="EMBL" id="ADVL01000018">
    <property type="protein sequence ID" value="EFH13709.1"/>
    <property type="molecule type" value="Genomic_DNA"/>
</dbReference>
<accession>D5RG58</accession>
<dbReference type="GO" id="GO:0005886">
    <property type="term" value="C:plasma membrane"/>
    <property type="evidence" value="ECO:0007669"/>
    <property type="project" value="UniProtKB-SubCell"/>
</dbReference>
<dbReference type="PANTHER" id="PTHR30065:SF8">
    <property type="entry name" value="FLAGELLAR BIOSYNTHETIC PROTEIN FLIR"/>
    <property type="match status" value="1"/>
</dbReference>
<feature type="transmembrane region" description="Helical" evidence="7">
    <location>
        <begin position="44"/>
        <end position="63"/>
    </location>
</feature>
<proteinExistence type="inferred from homology"/>
<dbReference type="Pfam" id="PF01311">
    <property type="entry name" value="Bac_export_1"/>
    <property type="match status" value="1"/>
</dbReference>
<dbReference type="AlphaFoldDB" id="D5RG58"/>
<keyword evidence="9" id="KW-1185">Reference proteome</keyword>
<dbReference type="InterPro" id="IPR002010">
    <property type="entry name" value="T3SS_IM_R"/>
</dbReference>
<dbReference type="RefSeq" id="WP_007005691.1">
    <property type="nucleotide sequence ID" value="NZ_GG770784.1"/>
</dbReference>
<evidence type="ECO:0000313" key="8">
    <source>
        <dbReference type="EMBL" id="EFH13709.1"/>
    </source>
</evidence>
<dbReference type="OrthoDB" id="9779817at2"/>
<feature type="transmembrane region" description="Helical" evidence="7">
    <location>
        <begin position="211"/>
        <end position="231"/>
    </location>
</feature>
<keyword evidence="8" id="KW-0966">Cell projection</keyword>
<keyword evidence="8" id="KW-0969">Cilium</keyword>
<feature type="transmembrane region" description="Helical" evidence="7">
    <location>
        <begin position="15"/>
        <end position="32"/>
    </location>
</feature>
<comment type="caution">
    <text evidence="8">The sequence shown here is derived from an EMBL/GenBank/DDBJ whole genome shotgun (WGS) entry which is preliminary data.</text>
</comment>
<gene>
    <name evidence="8" type="primary">fliR</name>
    <name evidence="8" type="ORF">HMPREF0731_0067</name>
</gene>
<reference evidence="8 9" key="1">
    <citation type="submission" date="2010-04" db="EMBL/GenBank/DDBJ databases">
        <authorList>
            <person name="Qin X."/>
            <person name="Bachman B."/>
            <person name="Battles P."/>
            <person name="Bell A."/>
            <person name="Bess C."/>
            <person name="Bickham C."/>
            <person name="Chaboub L."/>
            <person name="Chen D."/>
            <person name="Coyle M."/>
            <person name="Deiros D.R."/>
            <person name="Dinh H."/>
            <person name="Forbes L."/>
            <person name="Fowler G."/>
            <person name="Francisco L."/>
            <person name="Fu Q."/>
            <person name="Gubbala S."/>
            <person name="Hale W."/>
            <person name="Han Y."/>
            <person name="Hemphill L."/>
            <person name="Highlander S.K."/>
            <person name="Hirani K."/>
            <person name="Hogues M."/>
            <person name="Jackson L."/>
            <person name="Jakkamsetti A."/>
            <person name="Javaid M."/>
            <person name="Jiang H."/>
            <person name="Korchina V."/>
            <person name="Kovar C."/>
            <person name="Lara F."/>
            <person name="Lee S."/>
            <person name="Mata R."/>
            <person name="Mathew T."/>
            <person name="Moen C."/>
            <person name="Morales K."/>
            <person name="Munidasa M."/>
            <person name="Nazareth L."/>
            <person name="Ngo R."/>
            <person name="Nguyen L."/>
            <person name="Okwuonu G."/>
            <person name="Ongeri F."/>
            <person name="Patil S."/>
            <person name="Petrosino J."/>
            <person name="Pham C."/>
            <person name="Pham P."/>
            <person name="Pu L.-L."/>
            <person name="Puazo M."/>
            <person name="Raj R."/>
            <person name="Reid J."/>
            <person name="Rouhana J."/>
            <person name="Saada N."/>
            <person name="Shang Y."/>
            <person name="Simmons D."/>
            <person name="Thornton R."/>
            <person name="Warren J."/>
            <person name="Weissenberger G."/>
            <person name="Zhang J."/>
            <person name="Zhang L."/>
            <person name="Zhou C."/>
            <person name="Zhu D."/>
            <person name="Muzny D."/>
            <person name="Worley K."/>
            <person name="Gibbs R."/>
        </authorList>
    </citation>
    <scope>NUCLEOTIDE SEQUENCE [LARGE SCALE GENOMIC DNA]</scope>
    <source>
        <strain evidence="8 9">ATCC 49957</strain>
    </source>
</reference>
<evidence type="ECO:0000256" key="7">
    <source>
        <dbReference type="SAM" id="Phobius"/>
    </source>
</evidence>
<protein>
    <submittedName>
        <fullName evidence="8">Flagellar biosynthetic protein FliR</fullName>
    </submittedName>
</protein>
<dbReference type="PRINTS" id="PR00953">
    <property type="entry name" value="TYPE3IMRPROT"/>
</dbReference>
<organism evidence="8 9">
    <name type="scientific">Pseudoroseomonas cervicalis ATCC 49957</name>
    <dbReference type="NCBI Taxonomy" id="525371"/>
    <lineage>
        <taxon>Bacteria</taxon>
        <taxon>Pseudomonadati</taxon>
        <taxon>Pseudomonadota</taxon>
        <taxon>Alphaproteobacteria</taxon>
        <taxon>Acetobacterales</taxon>
        <taxon>Roseomonadaceae</taxon>
        <taxon>Roseomonas</taxon>
    </lineage>
</organism>
<evidence type="ECO:0000313" key="9">
    <source>
        <dbReference type="Proteomes" id="UP000005324"/>
    </source>
</evidence>
<sequence>MQAALHLEAWLSAELYRLLLVFGRISAALLLLPGFGETTLPARIRILAALLIAFCLAPLAGPAPAPPGAFGMAAALVLEIAAGAFLGTLSRMMLSAVQVAGQIIGQCIGISNAFAFGIGADNAAILGSMLYAAVLVALFAMDGHHVGLRALADSYRLLPLGDPLPAAASARAVTELAAGAFRLAMQLSMPFLVLSVLFNAALAGINRALPAMPVFLIGAPAILLTGLSLLAQAAPTLLGEMLGAYASAFLLSR</sequence>
<name>D5RG58_9PROT</name>
<evidence type="ECO:0000256" key="6">
    <source>
        <dbReference type="ARBA" id="ARBA00023136"/>
    </source>
</evidence>
<dbReference type="HOGENOM" id="CLU_063626_3_0_5"/>
<feature type="transmembrane region" description="Helical" evidence="7">
    <location>
        <begin position="187"/>
        <end position="205"/>
    </location>
</feature>
<evidence type="ECO:0000256" key="1">
    <source>
        <dbReference type="ARBA" id="ARBA00004651"/>
    </source>
</evidence>
<evidence type="ECO:0000256" key="2">
    <source>
        <dbReference type="ARBA" id="ARBA00009772"/>
    </source>
</evidence>
<keyword evidence="6 7" id="KW-0472">Membrane</keyword>
<dbReference type="GO" id="GO:0006605">
    <property type="term" value="P:protein targeting"/>
    <property type="evidence" value="ECO:0007669"/>
    <property type="project" value="InterPro"/>
</dbReference>
<evidence type="ECO:0000256" key="3">
    <source>
        <dbReference type="ARBA" id="ARBA00022475"/>
    </source>
</evidence>
<keyword evidence="5 7" id="KW-1133">Transmembrane helix</keyword>
<keyword evidence="4 7" id="KW-0812">Transmembrane</keyword>
<comment type="subcellular location">
    <subcellularLocation>
        <location evidence="1">Cell membrane</location>
        <topology evidence="1">Multi-pass membrane protein</topology>
    </subcellularLocation>
</comment>
<feature type="transmembrane region" description="Helical" evidence="7">
    <location>
        <begin position="124"/>
        <end position="141"/>
    </location>
</feature>
<feature type="transmembrane region" description="Helical" evidence="7">
    <location>
        <begin position="69"/>
        <end position="87"/>
    </location>
</feature>
<keyword evidence="3" id="KW-1003">Cell membrane</keyword>
<evidence type="ECO:0000256" key="5">
    <source>
        <dbReference type="ARBA" id="ARBA00022989"/>
    </source>
</evidence>
<dbReference type="Proteomes" id="UP000005324">
    <property type="component" value="Unassembled WGS sequence"/>
</dbReference>
<keyword evidence="8" id="KW-0282">Flagellum</keyword>